<dbReference type="SUPFAM" id="SSF57701">
    <property type="entry name" value="Zn2/Cys6 DNA-binding domain"/>
    <property type="match status" value="1"/>
</dbReference>
<sequence>MPGPYNNPNHVLKPELGSGQIQGDLFTFSSVPYNPSPGPPGLVDRRPLPNIDAQSATPTPVASQIQTAAQRRENAKARRRVPSSQRKRTKLSCDACKAKRCKCLRTGPSPDSDDAQDAGSLASCKNCLDAGIECVTTLPRKQRIYGSVEQLDRRYRALDALVSGLFADLPPDATADELVEFGRQRGLAMPDLGPGSEASKSPAGTMVTLVSPITPETAEQRIGDGDPDSDPNNALFLKDTSGRSYYIGPAGSLASFARIRDLIARRLNASADPDASRRGQHLSSKSVTDTIAGSFDETSVHVMPPAPSAPAEAIDMSLGKIERGRSDTISTSDSGSLVPVSKIKLPTKGLADACVNTFFDRVHPDFMLIHRPMFQQHYEEIWKSSSRRPSVPFLSAQKETHVSVGWLCCLYLIFILGSRAQPQTPKSLDFQRTWYDSVNELASLLTASTLPNVCALMLLSLYFQGTNDRRKSWFYLGAACRLAIALGMHRDCANEGMSPLVQEIRKRVWWTLYDYEQHLCCSLGRPSAIDDIEVNVGVPDEQMLQCIPSFPKQHVDCWVRLIRLQAAIRREVHAHSSTAASVVPQAVQLLRRLGAWRRELPQELLPTAPDQARRDPRRWRRIISLHIQYQKIINLLTRRFLLKEVESIDQDEGLGEETFIIVKLGKVCVTSAMRCVRLLVDLWRVGQFNGVTSLDTYYAYLCSTQICLRLLEPSQPMPPEQDGDGRADAWKFHPLEPRAGSGASQPRSEVDSEVDTLIAQGDLVENHSAAQLTDAIREIHDLLKTIPMSGFSAKCEMISSEFAKAVGAVDGKPMSSLFGGNMGQDMNKVADNMKDVRDSSLNMSLASAPLFDGTGAPSGISSIDQQPQGFQQIPASLEPTMSLAMTTAMTSNVMDYIYSGVLDANSVGGVQALRQPQIQWDMVQPPEEWSERNGMITDLAANSWNWPFQGEFPYNSMNPPQ</sequence>
<accession>A0ABR2UPE0</accession>
<evidence type="ECO:0000256" key="5">
    <source>
        <dbReference type="SAM" id="MobiDB-lite"/>
    </source>
</evidence>
<feature type="region of interest" description="Disordered" evidence="5">
    <location>
        <begin position="23"/>
        <end position="64"/>
    </location>
</feature>
<dbReference type="CDD" id="cd12148">
    <property type="entry name" value="fungal_TF_MHR"/>
    <property type="match status" value="1"/>
</dbReference>
<dbReference type="Gene3D" id="4.10.240.10">
    <property type="entry name" value="Zn(2)-C6 fungal-type DNA-binding domain"/>
    <property type="match status" value="1"/>
</dbReference>
<dbReference type="PANTHER" id="PTHR47424">
    <property type="entry name" value="REGULATORY PROTEIN GAL4"/>
    <property type="match status" value="1"/>
</dbReference>
<evidence type="ECO:0000259" key="6">
    <source>
        <dbReference type="SMART" id="SM00906"/>
    </source>
</evidence>
<feature type="compositionally biased region" description="Basic and acidic residues" evidence="5">
    <location>
        <begin position="723"/>
        <end position="736"/>
    </location>
</feature>
<keyword evidence="2" id="KW-0805">Transcription regulation</keyword>
<evidence type="ECO:0000256" key="4">
    <source>
        <dbReference type="ARBA" id="ARBA00023242"/>
    </source>
</evidence>
<dbReference type="Proteomes" id="UP001408356">
    <property type="component" value="Unassembled WGS sequence"/>
</dbReference>
<evidence type="ECO:0000313" key="8">
    <source>
        <dbReference type="Proteomes" id="UP001408356"/>
    </source>
</evidence>
<evidence type="ECO:0000256" key="3">
    <source>
        <dbReference type="ARBA" id="ARBA00023163"/>
    </source>
</evidence>
<feature type="compositionally biased region" description="Polar residues" evidence="5">
    <location>
        <begin position="52"/>
        <end position="64"/>
    </location>
</feature>
<comment type="caution">
    <text evidence="7">The sequence shown here is derived from an EMBL/GenBank/DDBJ whole genome shotgun (WGS) entry which is preliminary data.</text>
</comment>
<keyword evidence="3" id="KW-0804">Transcription</keyword>
<feature type="compositionally biased region" description="Basic residues" evidence="5">
    <location>
        <begin position="77"/>
        <end position="89"/>
    </location>
</feature>
<evidence type="ECO:0000256" key="1">
    <source>
        <dbReference type="ARBA" id="ARBA00022723"/>
    </source>
</evidence>
<dbReference type="InterPro" id="IPR036864">
    <property type="entry name" value="Zn2-C6_fun-type_DNA-bd_sf"/>
</dbReference>
<dbReference type="SMART" id="SM00906">
    <property type="entry name" value="Fungal_trans"/>
    <property type="match status" value="1"/>
</dbReference>
<reference evidence="7 8" key="1">
    <citation type="journal article" date="2024" name="J. Plant Pathol.">
        <title>Sequence and assembly of the genome of Seiridium unicorne, isolate CBS 538.82, causal agent of cypress canker disease.</title>
        <authorList>
            <person name="Scali E."/>
            <person name="Rocca G.D."/>
            <person name="Danti R."/>
            <person name="Garbelotto M."/>
            <person name="Barberini S."/>
            <person name="Baroncelli R."/>
            <person name="Emiliani G."/>
        </authorList>
    </citation>
    <scope>NUCLEOTIDE SEQUENCE [LARGE SCALE GENOMIC DNA]</scope>
    <source>
        <strain evidence="7 8">BM-138-508</strain>
    </source>
</reference>
<organism evidence="7 8">
    <name type="scientific">Seiridium unicorne</name>
    <dbReference type="NCBI Taxonomy" id="138068"/>
    <lineage>
        <taxon>Eukaryota</taxon>
        <taxon>Fungi</taxon>
        <taxon>Dikarya</taxon>
        <taxon>Ascomycota</taxon>
        <taxon>Pezizomycotina</taxon>
        <taxon>Sordariomycetes</taxon>
        <taxon>Xylariomycetidae</taxon>
        <taxon>Amphisphaeriales</taxon>
        <taxon>Sporocadaceae</taxon>
        <taxon>Seiridium</taxon>
    </lineage>
</organism>
<protein>
    <submittedName>
        <fullName evidence="7">Fungal-specific transcription factor domain-containing protein</fullName>
    </submittedName>
</protein>
<dbReference type="InterPro" id="IPR007219">
    <property type="entry name" value="XnlR_reg_dom"/>
</dbReference>
<dbReference type="EMBL" id="JARVKF010000407">
    <property type="protein sequence ID" value="KAK9416394.1"/>
    <property type="molecule type" value="Genomic_DNA"/>
</dbReference>
<dbReference type="Pfam" id="PF04082">
    <property type="entry name" value="Fungal_trans"/>
    <property type="match status" value="1"/>
</dbReference>
<feature type="domain" description="Xylanolytic transcriptional activator regulatory" evidence="6">
    <location>
        <begin position="472"/>
        <end position="545"/>
    </location>
</feature>
<keyword evidence="4" id="KW-0539">Nucleus</keyword>
<dbReference type="InterPro" id="IPR001138">
    <property type="entry name" value="Zn2Cys6_DnaBD"/>
</dbReference>
<dbReference type="CDD" id="cd00067">
    <property type="entry name" value="GAL4"/>
    <property type="match status" value="1"/>
</dbReference>
<dbReference type="InterPro" id="IPR051127">
    <property type="entry name" value="Fungal_SecMet_Regulators"/>
</dbReference>
<feature type="region of interest" description="Disordered" evidence="5">
    <location>
        <begin position="70"/>
        <end position="89"/>
    </location>
</feature>
<name>A0ABR2UPE0_9PEZI</name>
<keyword evidence="1" id="KW-0479">Metal-binding</keyword>
<proteinExistence type="predicted"/>
<evidence type="ECO:0000256" key="2">
    <source>
        <dbReference type="ARBA" id="ARBA00023015"/>
    </source>
</evidence>
<dbReference type="PANTHER" id="PTHR47424:SF6">
    <property type="entry name" value="PROLINE UTILIZATION TRANS-ACTIVATOR"/>
    <property type="match status" value="1"/>
</dbReference>
<evidence type="ECO:0000313" key="7">
    <source>
        <dbReference type="EMBL" id="KAK9416394.1"/>
    </source>
</evidence>
<feature type="region of interest" description="Disordered" evidence="5">
    <location>
        <begin position="713"/>
        <end position="751"/>
    </location>
</feature>
<gene>
    <name evidence="7" type="ORF">SUNI508_01811</name>
</gene>
<keyword evidence="8" id="KW-1185">Reference proteome</keyword>